<evidence type="ECO:0000313" key="1">
    <source>
        <dbReference type="EMBL" id="CDW59360.1"/>
    </source>
</evidence>
<dbReference type="EMBL" id="HG806570">
    <property type="protein sequence ID" value="CDW59360.1"/>
    <property type="molecule type" value="Genomic_DNA"/>
</dbReference>
<accession>A0A077ZL68</accession>
<dbReference type="AlphaFoldDB" id="A0A077ZL68"/>
<gene>
    <name evidence="1" type="ORF">TTRE_0000769201</name>
</gene>
<proteinExistence type="predicted"/>
<name>A0A077ZL68_TRITR</name>
<organism evidence="1 2">
    <name type="scientific">Trichuris trichiura</name>
    <name type="common">Whipworm</name>
    <name type="synonym">Trichocephalus trichiurus</name>
    <dbReference type="NCBI Taxonomy" id="36087"/>
    <lineage>
        <taxon>Eukaryota</taxon>
        <taxon>Metazoa</taxon>
        <taxon>Ecdysozoa</taxon>
        <taxon>Nematoda</taxon>
        <taxon>Enoplea</taxon>
        <taxon>Dorylaimia</taxon>
        <taxon>Trichinellida</taxon>
        <taxon>Trichuridae</taxon>
        <taxon>Trichuris</taxon>
    </lineage>
</organism>
<keyword evidence="2" id="KW-1185">Reference proteome</keyword>
<dbReference type="OrthoDB" id="10517089at2759"/>
<dbReference type="Proteomes" id="UP000030665">
    <property type="component" value="Unassembled WGS sequence"/>
</dbReference>
<sequence>MNASVICEERTDGDSFLCGLLALTSMDKIDEVSSNSRMTENQTLQSATSAGVKYFRHVGSDRPAVIINNSKSAAERRNFETGNKATLRRLRPGTDSANFSESKAKADNFLSTPTQLQKIRCTGRTPDTSTRGNHGARATIGTSKSTECARNPISKHANPQSKVRIPCAPLGKLRCKDSQNIAANRCSLKVELNGGQTFPNQQDDHPVAHALISQNSKTVNFVSRIPRHVYFLKLNAQGFYNR</sequence>
<evidence type="ECO:0000313" key="2">
    <source>
        <dbReference type="Proteomes" id="UP000030665"/>
    </source>
</evidence>
<protein>
    <submittedName>
        <fullName evidence="1">Oxysterol-binding protein</fullName>
    </submittedName>
</protein>
<reference evidence="1" key="1">
    <citation type="submission" date="2014-01" db="EMBL/GenBank/DDBJ databases">
        <authorList>
            <person name="Aslett M."/>
        </authorList>
    </citation>
    <scope>NUCLEOTIDE SEQUENCE</scope>
</reference>
<reference evidence="1" key="2">
    <citation type="submission" date="2014-03" db="EMBL/GenBank/DDBJ databases">
        <title>The whipworm genome and dual-species transcriptomics of an intimate host-pathogen interaction.</title>
        <authorList>
            <person name="Foth B.J."/>
            <person name="Tsai I.J."/>
            <person name="Reid A.J."/>
            <person name="Bancroft A.J."/>
            <person name="Nichol S."/>
            <person name="Tracey A."/>
            <person name="Holroyd N."/>
            <person name="Cotton J.A."/>
            <person name="Stanley E.J."/>
            <person name="Zarowiecki M."/>
            <person name="Liu J.Z."/>
            <person name="Huckvale T."/>
            <person name="Cooper P.J."/>
            <person name="Grencis R.K."/>
            <person name="Berriman M."/>
        </authorList>
    </citation>
    <scope>NUCLEOTIDE SEQUENCE [LARGE SCALE GENOMIC DNA]</scope>
</reference>